<dbReference type="Proteomes" id="UP001626537">
    <property type="component" value="Chromosome"/>
</dbReference>
<dbReference type="RefSeq" id="WP_407348209.1">
    <property type="nucleotide sequence ID" value="NZ_CP136864.1"/>
</dbReference>
<dbReference type="EC" id="1.-.-.-" evidence="4"/>
<accession>A0ABZ0I463</accession>
<dbReference type="EMBL" id="CP136864">
    <property type="protein sequence ID" value="WOJ93563.1"/>
    <property type="molecule type" value="Genomic_DNA"/>
</dbReference>
<dbReference type="PANTHER" id="PTHR44196:SF2">
    <property type="entry name" value="SHORT-CHAIN DEHYDROGENASE-RELATED"/>
    <property type="match status" value="1"/>
</dbReference>
<dbReference type="Pfam" id="PF00106">
    <property type="entry name" value="adh_short"/>
    <property type="match status" value="1"/>
</dbReference>
<dbReference type="InterPro" id="IPR002347">
    <property type="entry name" value="SDR_fam"/>
</dbReference>
<dbReference type="Gene3D" id="3.40.50.720">
    <property type="entry name" value="NAD(P)-binding Rossmann-like Domain"/>
    <property type="match status" value="1"/>
</dbReference>
<dbReference type="PROSITE" id="PS00061">
    <property type="entry name" value="ADH_SHORT"/>
    <property type="match status" value="1"/>
</dbReference>
<keyword evidence="5" id="KW-1185">Reference proteome</keyword>
<proteinExistence type="inferred from homology"/>
<evidence type="ECO:0000256" key="1">
    <source>
        <dbReference type="ARBA" id="ARBA00006484"/>
    </source>
</evidence>
<dbReference type="PANTHER" id="PTHR44196">
    <property type="entry name" value="DEHYDROGENASE/REDUCTASE SDR FAMILY MEMBER 7B"/>
    <property type="match status" value="1"/>
</dbReference>
<dbReference type="SUPFAM" id="SSF51735">
    <property type="entry name" value="NAD(P)-binding Rossmann-fold domains"/>
    <property type="match status" value="1"/>
</dbReference>
<dbReference type="PIRSF" id="PIRSF000126">
    <property type="entry name" value="11-beta-HSD1"/>
    <property type="match status" value="1"/>
</dbReference>
<name>A0ABZ0I463_9GAMM</name>
<keyword evidence="2 4" id="KW-0560">Oxidoreductase</keyword>
<organism evidence="4 5">
    <name type="scientific">Congregibacter variabilis</name>
    <dbReference type="NCBI Taxonomy" id="3081200"/>
    <lineage>
        <taxon>Bacteria</taxon>
        <taxon>Pseudomonadati</taxon>
        <taxon>Pseudomonadota</taxon>
        <taxon>Gammaproteobacteria</taxon>
        <taxon>Cellvibrionales</taxon>
        <taxon>Halieaceae</taxon>
        <taxon>Congregibacter</taxon>
    </lineage>
</organism>
<evidence type="ECO:0000313" key="5">
    <source>
        <dbReference type="Proteomes" id="UP001626537"/>
    </source>
</evidence>
<evidence type="ECO:0000256" key="2">
    <source>
        <dbReference type="ARBA" id="ARBA00023002"/>
    </source>
</evidence>
<dbReference type="CDD" id="cd05233">
    <property type="entry name" value="SDR_c"/>
    <property type="match status" value="1"/>
</dbReference>
<dbReference type="PRINTS" id="PR00080">
    <property type="entry name" value="SDRFAMILY"/>
</dbReference>
<dbReference type="InterPro" id="IPR036291">
    <property type="entry name" value="NAD(P)-bd_dom_sf"/>
</dbReference>
<evidence type="ECO:0000256" key="3">
    <source>
        <dbReference type="RuleBase" id="RU000363"/>
    </source>
</evidence>
<sequence>MSKKFRALITGASAGLGDSYVKQLAERCDSMLVVARRGDRLQELADSLAGQCLVETLEADLATVEGQARVVEAIRQGPAIDLLVNNAGYSTIGPYAASDLDDELGMLRLHNEAPMVLTRAALPAMIEQGSGAVINVASIAGLVSTPNVAVYGATKAFLVSFTRALRLELKDSGIRMQCLCPGYTRSEIHSRETMKDFDVNIVPEKLWMDADTVVAESLAAITDEADQWLLVSGEHNRKVVAREMDALRADLHYPS</sequence>
<dbReference type="GO" id="GO:0016491">
    <property type="term" value="F:oxidoreductase activity"/>
    <property type="evidence" value="ECO:0007669"/>
    <property type="project" value="UniProtKB-KW"/>
</dbReference>
<evidence type="ECO:0000313" key="4">
    <source>
        <dbReference type="EMBL" id="WOJ93563.1"/>
    </source>
</evidence>
<reference evidence="4 5" key="1">
    <citation type="submission" date="2023-10" db="EMBL/GenBank/DDBJ databases">
        <title>Two novel species belonging to the OM43/NOR5 clade.</title>
        <authorList>
            <person name="Park M."/>
        </authorList>
    </citation>
    <scope>NUCLEOTIDE SEQUENCE [LARGE SCALE GENOMIC DNA]</scope>
    <source>
        <strain evidence="4 5">IMCC43200</strain>
    </source>
</reference>
<dbReference type="PRINTS" id="PR00081">
    <property type="entry name" value="GDHRDH"/>
</dbReference>
<gene>
    <name evidence="4" type="ORF">R0135_17555</name>
</gene>
<protein>
    <submittedName>
        <fullName evidence="4">SDR family oxidoreductase</fullName>
        <ecNumber evidence="4">1.-.-.-</ecNumber>
    </submittedName>
</protein>
<comment type="similarity">
    <text evidence="1 3">Belongs to the short-chain dehydrogenases/reductases (SDR) family.</text>
</comment>
<dbReference type="InterPro" id="IPR020904">
    <property type="entry name" value="Sc_DH/Rdtase_CS"/>
</dbReference>